<evidence type="ECO:0000256" key="2">
    <source>
        <dbReference type="ARBA" id="ARBA00022490"/>
    </source>
</evidence>
<comment type="catalytic activity">
    <reaction evidence="6">
        <text>Release of N-terminal amino acids, preferentially methionine, from peptides and arylamides.</text>
        <dbReference type="EC" id="3.4.11.18"/>
    </reaction>
</comment>
<accession>A0A455BUF8</accession>
<evidence type="ECO:0000313" key="9">
    <source>
        <dbReference type="Proteomes" id="UP000248484"/>
    </source>
</evidence>
<protein>
    <submittedName>
        <fullName evidence="10">Methionine aminopeptidase 1 isoform X2</fullName>
    </submittedName>
</protein>
<dbReference type="PROSITE" id="PS00680">
    <property type="entry name" value="MAP_1"/>
    <property type="match status" value="1"/>
</dbReference>
<dbReference type="Proteomes" id="UP000248484">
    <property type="component" value="Chromosome 7"/>
</dbReference>
<reference evidence="10" key="1">
    <citation type="submission" date="2025-08" db="UniProtKB">
        <authorList>
            <consortium name="RefSeq"/>
        </authorList>
    </citation>
    <scope>IDENTIFICATION</scope>
    <source>
        <tissue evidence="10">Muscle</tissue>
    </source>
</reference>
<dbReference type="RefSeq" id="XP_028347471.1">
    <property type="nucleotide sequence ID" value="XM_028491670.2"/>
</dbReference>
<feature type="binding site" evidence="6">
    <location>
        <position position="251"/>
    </location>
    <ligand>
        <name>Zn(2+)</name>
        <dbReference type="ChEBI" id="CHEBI:29105"/>
        <label>4</label>
        <note>catalytic</note>
    </ligand>
</feature>
<keyword evidence="1 6" id="KW-0031">Aminopeptidase</keyword>
<comment type="similarity">
    <text evidence="6 7">Belongs to the peptidase M24A family. Methionine aminopeptidase type 1 subfamily.</text>
</comment>
<keyword evidence="2 6" id="KW-0963">Cytoplasm</keyword>
<comment type="subcellular location">
    <subcellularLocation>
        <location evidence="6">Cytoplasm</location>
    </subcellularLocation>
</comment>
<comment type="caution">
    <text evidence="6">Lacks conserved residue(s) required for the propagation of feature annotation.</text>
</comment>
<dbReference type="AlphaFoldDB" id="A0A455BUF8"/>
<name>A0A455BUF8_PHYMC</name>
<keyword evidence="3 6" id="KW-0645">Protease</keyword>
<dbReference type="CDD" id="cd01086">
    <property type="entry name" value="MetAP1"/>
    <property type="match status" value="1"/>
</dbReference>
<dbReference type="SUPFAM" id="SSF55920">
    <property type="entry name" value="Creatinase/aminopeptidase"/>
    <property type="match status" value="1"/>
</dbReference>
<dbReference type="PANTHER" id="PTHR43330:SF7">
    <property type="entry name" value="METHIONINE AMINOPEPTIDASE 1"/>
    <property type="match status" value="1"/>
</dbReference>
<dbReference type="GO" id="GO:0005829">
    <property type="term" value="C:cytosol"/>
    <property type="evidence" value="ECO:0007669"/>
    <property type="project" value="TreeGrafter"/>
</dbReference>
<sequence length="343" mass="38404">MAAVETRVCETDGCSSEAKLQCPTCIKLGIQGSYFCSQECFKGSWATHKLLHKKAKDEKAKRESVSPWTVEGDINTDPWAGYRYTGKLRPHYPLMPTRPVPSYIQRPDYADHPLGMSESEQALKGTSQIKLLSSEDIEGMRLVCRLAREVLDIAADMIKPGVTTEEIDHAVHLACIARNCYPSPLNYYNFPKSCCTSVNEVICHGIPDRRPLQEGDIVNVKPGVRYRELGNIIQKHAQANGFSVVRSYCGHGIHKLFHTAPNVPHYAKNKAVGVMKAGHVFTIEPMICEGGWQDETWPDGWTAVTRDGKRSAQFEHTLLVTDTGCEILTRRLDSARPHFMSQF</sequence>
<evidence type="ECO:0000256" key="5">
    <source>
        <dbReference type="ARBA" id="ARBA00022801"/>
    </source>
</evidence>
<dbReference type="PANTHER" id="PTHR43330">
    <property type="entry name" value="METHIONINE AMINOPEPTIDASE"/>
    <property type="match status" value="1"/>
</dbReference>
<comment type="cofactor">
    <cofactor evidence="6">
        <name>Zn(2+)</name>
        <dbReference type="ChEBI" id="CHEBI:29105"/>
    </cofactor>
    <cofactor evidence="6">
        <name>Co(2+)</name>
        <dbReference type="ChEBI" id="CHEBI:48828"/>
    </cofactor>
    <cofactor evidence="6">
        <name>Mn(2+)</name>
        <dbReference type="ChEBI" id="CHEBI:29035"/>
    </cofactor>
    <cofactor evidence="6">
        <name>Fe(2+)</name>
        <dbReference type="ChEBI" id="CHEBI:29033"/>
    </cofactor>
    <text evidence="6">Binds 2 divalent metal cations per subunit. Has a high-affinity and a low affinity metal-binding site. The true nature of the physiological cofactor is under debate. The enzyme is active with zinc, cobalt, manganese or divalent iron ions. Has high activity with zinc; zinc cofactor is transferred into the active site region by the ZNG1 zinc chaperone.</text>
</comment>
<dbReference type="InterPro" id="IPR036005">
    <property type="entry name" value="Creatinase/aminopeptidase-like"/>
</dbReference>
<evidence type="ECO:0000256" key="1">
    <source>
        <dbReference type="ARBA" id="ARBA00022438"/>
    </source>
</evidence>
<feature type="domain" description="C6H2-type" evidence="8">
    <location>
        <begin position="6"/>
        <end position="59"/>
    </location>
</feature>
<comment type="function">
    <text evidence="6">Cotranslationally removes the N-terminal methionine from nascent proteins. The N-terminal methionine is often cleaved when the second residue in the primary sequence is small and uncharged (Met-Ala-, Cys, Gly, Pro, Ser, Thr, or Val).</text>
</comment>
<evidence type="ECO:0000256" key="3">
    <source>
        <dbReference type="ARBA" id="ARBA00022670"/>
    </source>
</evidence>
<dbReference type="GO" id="GO:0006508">
    <property type="term" value="P:proteolysis"/>
    <property type="evidence" value="ECO:0007669"/>
    <property type="project" value="UniProtKB-KW"/>
</dbReference>
<keyword evidence="7" id="KW-0862">Zinc</keyword>
<dbReference type="HAMAP" id="MF_01974">
    <property type="entry name" value="MetAP_1"/>
    <property type="match status" value="1"/>
</dbReference>
<dbReference type="GO" id="GO:0008270">
    <property type="term" value="F:zinc ion binding"/>
    <property type="evidence" value="ECO:0007669"/>
    <property type="project" value="UniProtKB-KW"/>
</dbReference>
<dbReference type="CTD" id="23173"/>
<evidence type="ECO:0000256" key="6">
    <source>
        <dbReference type="HAMAP-Rule" id="MF_03174"/>
    </source>
</evidence>
<evidence type="ECO:0000313" key="10">
    <source>
        <dbReference type="RefSeq" id="XP_028347471.1"/>
    </source>
</evidence>
<organism evidence="9 10">
    <name type="scientific">Physeter macrocephalus</name>
    <name type="common">Sperm whale</name>
    <name type="synonym">Physeter catodon</name>
    <dbReference type="NCBI Taxonomy" id="9755"/>
    <lineage>
        <taxon>Eukaryota</taxon>
        <taxon>Metazoa</taxon>
        <taxon>Chordata</taxon>
        <taxon>Craniata</taxon>
        <taxon>Vertebrata</taxon>
        <taxon>Euteleostomi</taxon>
        <taxon>Mammalia</taxon>
        <taxon>Eutheria</taxon>
        <taxon>Laurasiatheria</taxon>
        <taxon>Artiodactyla</taxon>
        <taxon>Whippomorpha</taxon>
        <taxon>Cetacea</taxon>
        <taxon>Odontoceti</taxon>
        <taxon>Physeteridae</taxon>
        <taxon>Physeter</taxon>
    </lineage>
</organism>
<feature type="binding site" evidence="6">
    <location>
        <position position="284"/>
    </location>
    <ligand>
        <name>Zn(2+)</name>
        <dbReference type="ChEBI" id="CHEBI:29105"/>
        <label>4</label>
        <note>catalytic</note>
    </ligand>
</feature>
<keyword evidence="5 6" id="KW-0378">Hydrolase</keyword>
<dbReference type="GO" id="GO:0070006">
    <property type="term" value="F:metalloaminopeptidase activity"/>
    <property type="evidence" value="ECO:0007669"/>
    <property type="project" value="UniProtKB-UniRule"/>
</dbReference>
<feature type="binding site" evidence="6">
    <location>
        <position position="315"/>
    </location>
    <ligand>
        <name>Zn(2+)</name>
        <dbReference type="ChEBI" id="CHEBI:29105"/>
        <label>3</label>
    </ligand>
</feature>
<dbReference type="InterPro" id="IPR000994">
    <property type="entry name" value="Pept_M24"/>
</dbReference>
<dbReference type="Pfam" id="PF15801">
    <property type="entry name" value="zf-C6H2"/>
    <property type="match status" value="1"/>
</dbReference>
<evidence type="ECO:0000256" key="4">
    <source>
        <dbReference type="ARBA" id="ARBA00022723"/>
    </source>
</evidence>
<proteinExistence type="inferred from homology"/>
<gene>
    <name evidence="10" type="primary">METAP1</name>
</gene>
<feature type="binding site" evidence="6">
    <location>
        <position position="204"/>
    </location>
    <ligand>
        <name>a protein</name>
        <dbReference type="ChEBI" id="CHEBI:16541"/>
    </ligand>
    <ligandPart>
        <name>N-terminal L-methionine residue</name>
        <dbReference type="ChEBI" id="CHEBI:64731"/>
    </ligandPart>
</feature>
<feature type="binding site" evidence="6">
    <location>
        <position position="258"/>
    </location>
    <ligand>
        <name>a protein</name>
        <dbReference type="ChEBI" id="CHEBI:16541"/>
    </ligand>
    <ligandPart>
        <name>N-terminal L-methionine residue</name>
        <dbReference type="ChEBI" id="CHEBI:64731"/>
    </ligandPart>
</feature>
<dbReference type="InterPro" id="IPR002467">
    <property type="entry name" value="Pept_M24A_MAP1"/>
</dbReference>
<dbReference type="GO" id="GO:0004239">
    <property type="term" value="F:initiator methionyl aminopeptidase activity"/>
    <property type="evidence" value="ECO:0007669"/>
    <property type="project" value="UniProtKB-UniRule"/>
</dbReference>
<comment type="subunit">
    <text evidence="6">Associates with the 60S ribosomal subunit of the 80S translational complex.</text>
</comment>
<dbReference type="PROSITE" id="PS52013">
    <property type="entry name" value="ZF_C6H2"/>
    <property type="match status" value="1"/>
</dbReference>
<evidence type="ECO:0000259" key="8">
    <source>
        <dbReference type="PROSITE" id="PS52013"/>
    </source>
</evidence>
<dbReference type="InterPro" id="IPR031615">
    <property type="entry name" value="Zfn-C6H2"/>
</dbReference>
<keyword evidence="7" id="KW-0863">Zinc-finger</keyword>
<keyword evidence="9" id="KW-1185">Reference proteome</keyword>
<dbReference type="GeneID" id="102978334"/>
<dbReference type="Pfam" id="PF00557">
    <property type="entry name" value="Peptidase_M24"/>
    <property type="match status" value="1"/>
</dbReference>
<dbReference type="Gene3D" id="3.90.230.10">
    <property type="entry name" value="Creatinase/methionine aminopeptidase superfamily"/>
    <property type="match status" value="2"/>
</dbReference>
<feature type="binding site" evidence="6">
    <location>
        <position position="315"/>
    </location>
    <ligand>
        <name>Zn(2+)</name>
        <dbReference type="ChEBI" id="CHEBI:29105"/>
        <label>4</label>
        <note>catalytic</note>
    </ligand>
</feature>
<evidence type="ECO:0000256" key="7">
    <source>
        <dbReference type="PROSITE-ProRule" id="PRU01357"/>
    </source>
</evidence>
<keyword evidence="4 6" id="KW-0479">Metal-binding</keyword>